<evidence type="ECO:0000256" key="3">
    <source>
        <dbReference type="ARBA" id="ARBA00022475"/>
    </source>
</evidence>
<keyword evidence="8 11" id="KW-0472">Membrane</keyword>
<evidence type="ECO:0000256" key="10">
    <source>
        <dbReference type="ARBA" id="ARBA00030775"/>
    </source>
</evidence>
<protein>
    <recommendedName>
        <fullName evidence="2">Type II secretion system protein H</fullName>
    </recommendedName>
    <alternativeName>
        <fullName evidence="10">General secretion pathway protein H</fullName>
    </alternativeName>
</protein>
<dbReference type="Proteomes" id="UP000316905">
    <property type="component" value="Unassembled WGS sequence"/>
</dbReference>
<evidence type="ECO:0000256" key="7">
    <source>
        <dbReference type="ARBA" id="ARBA00022989"/>
    </source>
</evidence>
<dbReference type="InterPro" id="IPR012902">
    <property type="entry name" value="N_methyl_site"/>
</dbReference>
<dbReference type="GO" id="GO:0005886">
    <property type="term" value="C:plasma membrane"/>
    <property type="evidence" value="ECO:0007669"/>
    <property type="project" value="UniProtKB-SubCell"/>
</dbReference>
<evidence type="ECO:0000256" key="9">
    <source>
        <dbReference type="ARBA" id="ARBA00025772"/>
    </source>
</evidence>
<keyword evidence="4" id="KW-0488">Methylation</keyword>
<accession>A0A562QDL7</accession>
<evidence type="ECO:0000256" key="2">
    <source>
        <dbReference type="ARBA" id="ARBA00021549"/>
    </source>
</evidence>
<evidence type="ECO:0000313" key="13">
    <source>
        <dbReference type="EMBL" id="TWI54865.1"/>
    </source>
</evidence>
<proteinExistence type="inferred from homology"/>
<dbReference type="InterPro" id="IPR045584">
    <property type="entry name" value="Pilin-like"/>
</dbReference>
<evidence type="ECO:0000256" key="6">
    <source>
        <dbReference type="ARBA" id="ARBA00022692"/>
    </source>
</evidence>
<gene>
    <name evidence="13" type="ORF">IQ22_01768</name>
</gene>
<evidence type="ECO:0000256" key="5">
    <source>
        <dbReference type="ARBA" id="ARBA00022519"/>
    </source>
</evidence>
<comment type="caution">
    <text evidence="13">The sequence shown here is derived from an EMBL/GenBank/DDBJ whole genome shotgun (WGS) entry which is preliminary data.</text>
</comment>
<dbReference type="RefSeq" id="WP_145140759.1">
    <property type="nucleotide sequence ID" value="NZ_VLKY01000005.1"/>
</dbReference>
<evidence type="ECO:0000256" key="4">
    <source>
        <dbReference type="ARBA" id="ARBA00022481"/>
    </source>
</evidence>
<keyword evidence="14" id="KW-1185">Reference proteome</keyword>
<dbReference type="EMBL" id="VLKY01000005">
    <property type="protein sequence ID" value="TWI54865.1"/>
    <property type="molecule type" value="Genomic_DNA"/>
</dbReference>
<dbReference type="GO" id="GO:0015628">
    <property type="term" value="P:protein secretion by the type II secretion system"/>
    <property type="evidence" value="ECO:0007669"/>
    <property type="project" value="InterPro"/>
</dbReference>
<dbReference type="GO" id="GO:0015627">
    <property type="term" value="C:type II protein secretion system complex"/>
    <property type="evidence" value="ECO:0007669"/>
    <property type="project" value="InterPro"/>
</dbReference>
<reference evidence="13 14" key="1">
    <citation type="journal article" date="2015" name="Stand. Genomic Sci.">
        <title>Genomic Encyclopedia of Bacterial and Archaeal Type Strains, Phase III: the genomes of soil and plant-associated and newly described type strains.</title>
        <authorList>
            <person name="Whitman W.B."/>
            <person name="Woyke T."/>
            <person name="Klenk H.P."/>
            <person name="Zhou Y."/>
            <person name="Lilburn T.G."/>
            <person name="Beck B.J."/>
            <person name="De Vos P."/>
            <person name="Vandamme P."/>
            <person name="Eisen J.A."/>
            <person name="Garrity G."/>
            <person name="Hugenholtz P."/>
            <person name="Kyrpides N.C."/>
        </authorList>
    </citation>
    <scope>NUCLEOTIDE SEQUENCE [LARGE SCALE GENOMIC DNA]</scope>
    <source>
        <strain evidence="13 14">CGMCC 1.6858</strain>
    </source>
</reference>
<dbReference type="Pfam" id="PF12019">
    <property type="entry name" value="GspH"/>
    <property type="match status" value="1"/>
</dbReference>
<evidence type="ECO:0000256" key="8">
    <source>
        <dbReference type="ARBA" id="ARBA00023136"/>
    </source>
</evidence>
<keyword evidence="6 11" id="KW-0812">Transmembrane</keyword>
<dbReference type="InterPro" id="IPR022346">
    <property type="entry name" value="T2SS_GspH"/>
</dbReference>
<evidence type="ECO:0000256" key="11">
    <source>
        <dbReference type="SAM" id="Phobius"/>
    </source>
</evidence>
<dbReference type="Gene3D" id="3.55.40.10">
    <property type="entry name" value="minor pseudopilin epsh domain"/>
    <property type="match status" value="1"/>
</dbReference>
<dbReference type="Pfam" id="PF07963">
    <property type="entry name" value="N_methyl"/>
    <property type="match status" value="1"/>
</dbReference>
<evidence type="ECO:0000259" key="12">
    <source>
        <dbReference type="Pfam" id="PF12019"/>
    </source>
</evidence>
<name>A0A562QDL7_9PSED</name>
<comment type="similarity">
    <text evidence="9">Belongs to the GSP H family.</text>
</comment>
<keyword evidence="7 11" id="KW-1133">Transmembrane helix</keyword>
<keyword evidence="3" id="KW-1003">Cell membrane</keyword>
<feature type="transmembrane region" description="Helical" evidence="11">
    <location>
        <begin position="12"/>
        <end position="32"/>
    </location>
</feature>
<feature type="domain" description="General secretion pathway GspH" evidence="12">
    <location>
        <begin position="44"/>
        <end position="152"/>
    </location>
</feature>
<keyword evidence="5" id="KW-0997">Cell inner membrane</keyword>
<dbReference type="AlphaFoldDB" id="A0A562QDL7"/>
<comment type="subcellular location">
    <subcellularLocation>
        <location evidence="1">Cell inner membrane</location>
        <topology evidence="1">Single-pass membrane protein</topology>
    </subcellularLocation>
</comment>
<evidence type="ECO:0000313" key="14">
    <source>
        <dbReference type="Proteomes" id="UP000316905"/>
    </source>
</evidence>
<evidence type="ECO:0000256" key="1">
    <source>
        <dbReference type="ARBA" id="ARBA00004377"/>
    </source>
</evidence>
<dbReference type="NCBIfam" id="TIGR02532">
    <property type="entry name" value="IV_pilin_GFxxxE"/>
    <property type="match status" value="1"/>
</dbReference>
<dbReference type="PROSITE" id="PS00409">
    <property type="entry name" value="PROKAR_NTER_METHYL"/>
    <property type="match status" value="1"/>
</dbReference>
<organism evidence="13 14">
    <name type="scientific">Pseudomonas duriflava</name>
    <dbReference type="NCBI Taxonomy" id="459528"/>
    <lineage>
        <taxon>Bacteria</taxon>
        <taxon>Pseudomonadati</taxon>
        <taxon>Pseudomonadota</taxon>
        <taxon>Gammaproteobacteria</taxon>
        <taxon>Pseudomonadales</taxon>
        <taxon>Pseudomonadaceae</taxon>
        <taxon>Pseudomonas</taxon>
    </lineage>
</organism>
<sequence length="169" mass="17569">MSGNHSKGLTLIELLVVISLISIFVTVAVPSFKSLIHTNRIQTAANELRSVLLYARSEAVSRGVSVTVKAPTTTDWTGGLTVSTVKTPVMSAEVLRRYDTAGLAATGTNTTGSVDTVVFRPNGTLEKVVTIQVCSASDSSSTGKLLTLSTSGNIVMSDFTPSSLATGCS</sequence>
<dbReference type="SUPFAM" id="SSF54523">
    <property type="entry name" value="Pili subunits"/>
    <property type="match status" value="1"/>
</dbReference>
<dbReference type="OrthoDB" id="6880007at2"/>